<dbReference type="SUPFAM" id="SSF103473">
    <property type="entry name" value="MFS general substrate transporter"/>
    <property type="match status" value="1"/>
</dbReference>
<sequence length="428" mass="45564">MSDSWSPYSRRGWASLGRVAQQLIMARFLRSVAQGALAVDFTLYLKVRGWSASEVGLLLMAGGLSGAGLSLLVGVISDRVGRRVFLLIYEVGLIIGTGLIVFDPRVWILVLAAALFGFGRGANGSSGPFAPAEQAWLAQSIPAKRRGNTFSFNAGLQFWGMGIGSLLAAILPHMLPGVRGAQAYLPLFWLNLLMAIVNLIQIASLKETKPAAQAPTTPPQAAPDASRGREPTVVQRENRALTLLVVVNMVNSLGVGLVAPLLPYWFNLKFGVGPTEIGPVYALTFFLTGVSSLIVGRVSEKVGLIRSIVVPRLLGVVLLVAIPFMPAFFWAAILYVVRSMVNRSSMGARQAFSMGLVRDQRRGLASSLNAVSWGLAASIGPAVGGWIIGMGSLALPFIAAACLQLGYVVLFPTVMGRYDTSRPAADRA</sequence>
<feature type="transmembrane region" description="Helical" evidence="7">
    <location>
        <begin position="316"/>
        <end position="337"/>
    </location>
</feature>
<feature type="region of interest" description="Disordered" evidence="6">
    <location>
        <begin position="211"/>
        <end position="231"/>
    </location>
</feature>
<gene>
    <name evidence="9" type="ORF">C7B45_09215</name>
</gene>
<feature type="transmembrane region" description="Helical" evidence="7">
    <location>
        <begin position="394"/>
        <end position="414"/>
    </location>
</feature>
<dbReference type="PROSITE" id="PS50850">
    <property type="entry name" value="MFS"/>
    <property type="match status" value="1"/>
</dbReference>
<dbReference type="InterPro" id="IPR011701">
    <property type="entry name" value="MFS"/>
</dbReference>
<evidence type="ECO:0000256" key="4">
    <source>
        <dbReference type="ARBA" id="ARBA00022989"/>
    </source>
</evidence>
<feature type="transmembrane region" description="Helical" evidence="7">
    <location>
        <begin position="84"/>
        <end position="102"/>
    </location>
</feature>
<evidence type="ECO:0000256" key="1">
    <source>
        <dbReference type="ARBA" id="ARBA00004651"/>
    </source>
</evidence>
<evidence type="ECO:0000256" key="5">
    <source>
        <dbReference type="ARBA" id="ARBA00023136"/>
    </source>
</evidence>
<feature type="transmembrane region" description="Helical" evidence="7">
    <location>
        <begin position="150"/>
        <end position="171"/>
    </location>
</feature>
<keyword evidence="2" id="KW-0813">Transport</keyword>
<reference evidence="9 10" key="1">
    <citation type="journal article" date="2014" name="BMC Genomics">
        <title>Comparison of environmental and isolate Sulfobacillus genomes reveals diverse carbon, sulfur, nitrogen, and hydrogen metabolisms.</title>
        <authorList>
            <person name="Justice N.B."/>
            <person name="Norman A."/>
            <person name="Brown C.T."/>
            <person name="Singh A."/>
            <person name="Thomas B.C."/>
            <person name="Banfield J.F."/>
        </authorList>
    </citation>
    <scope>NUCLEOTIDE SEQUENCE [LARGE SCALE GENOMIC DNA]</scope>
    <source>
        <strain evidence="9">AMDSBA3</strain>
    </source>
</reference>
<feature type="domain" description="Major facilitator superfamily (MFS) profile" evidence="8">
    <location>
        <begin position="19"/>
        <end position="418"/>
    </location>
</feature>
<evidence type="ECO:0000313" key="10">
    <source>
        <dbReference type="Proteomes" id="UP000241848"/>
    </source>
</evidence>
<feature type="transmembrane region" description="Helical" evidence="7">
    <location>
        <begin position="278"/>
        <end position="296"/>
    </location>
</feature>
<keyword evidence="3 7" id="KW-0812">Transmembrane</keyword>
<evidence type="ECO:0000259" key="8">
    <source>
        <dbReference type="PROSITE" id="PS50850"/>
    </source>
</evidence>
<dbReference type="GO" id="GO:0005886">
    <property type="term" value="C:plasma membrane"/>
    <property type="evidence" value="ECO:0007669"/>
    <property type="project" value="UniProtKB-SubCell"/>
</dbReference>
<keyword evidence="4 7" id="KW-1133">Transmembrane helix</keyword>
<evidence type="ECO:0000256" key="7">
    <source>
        <dbReference type="SAM" id="Phobius"/>
    </source>
</evidence>
<evidence type="ECO:0000256" key="6">
    <source>
        <dbReference type="SAM" id="MobiDB-lite"/>
    </source>
</evidence>
<protein>
    <submittedName>
        <fullName evidence="9">MFS transporter</fullName>
    </submittedName>
</protein>
<name>A0A2T2WHZ6_9FIRM</name>
<feature type="transmembrane region" description="Helical" evidence="7">
    <location>
        <begin position="240"/>
        <end position="266"/>
    </location>
</feature>
<dbReference type="Pfam" id="PF07690">
    <property type="entry name" value="MFS_1"/>
    <property type="match status" value="2"/>
</dbReference>
<dbReference type="PANTHER" id="PTHR23520:SF5">
    <property type="entry name" value="TRANSPORTER, PUTATIVE (AFU_ORTHOLOGUE AFUA_3G04000)-RELATED"/>
    <property type="match status" value="1"/>
</dbReference>
<evidence type="ECO:0000256" key="2">
    <source>
        <dbReference type="ARBA" id="ARBA00022448"/>
    </source>
</evidence>
<dbReference type="EMBL" id="PXYV01000026">
    <property type="protein sequence ID" value="PSR21858.1"/>
    <property type="molecule type" value="Genomic_DNA"/>
</dbReference>
<dbReference type="PANTHER" id="PTHR23520">
    <property type="entry name" value="TRANSPORTER, PUTATIVE (AFU_ORTHOLOGUE AFUA_3G04000)-RELATED"/>
    <property type="match status" value="1"/>
</dbReference>
<dbReference type="InterPro" id="IPR020846">
    <property type="entry name" value="MFS_dom"/>
</dbReference>
<dbReference type="GO" id="GO:0022857">
    <property type="term" value="F:transmembrane transporter activity"/>
    <property type="evidence" value="ECO:0007669"/>
    <property type="project" value="InterPro"/>
</dbReference>
<comment type="subcellular location">
    <subcellularLocation>
        <location evidence="1">Cell membrane</location>
        <topology evidence="1">Multi-pass membrane protein</topology>
    </subcellularLocation>
</comment>
<accession>A0A2T2WHZ6</accession>
<dbReference type="InterPro" id="IPR036259">
    <property type="entry name" value="MFS_trans_sf"/>
</dbReference>
<proteinExistence type="predicted"/>
<comment type="caution">
    <text evidence="9">The sequence shown here is derived from an EMBL/GenBank/DDBJ whole genome shotgun (WGS) entry which is preliminary data.</text>
</comment>
<dbReference type="Proteomes" id="UP000241848">
    <property type="component" value="Unassembled WGS sequence"/>
</dbReference>
<dbReference type="Gene3D" id="1.20.1250.20">
    <property type="entry name" value="MFS general substrate transporter like domains"/>
    <property type="match status" value="2"/>
</dbReference>
<evidence type="ECO:0000313" key="9">
    <source>
        <dbReference type="EMBL" id="PSR21858.1"/>
    </source>
</evidence>
<feature type="transmembrane region" description="Helical" evidence="7">
    <location>
        <begin position="183"/>
        <end position="203"/>
    </location>
</feature>
<feature type="transmembrane region" description="Helical" evidence="7">
    <location>
        <begin position="57"/>
        <end position="77"/>
    </location>
</feature>
<dbReference type="AlphaFoldDB" id="A0A2T2WHZ6"/>
<organism evidence="9 10">
    <name type="scientific">Sulfobacillus acidophilus</name>
    <dbReference type="NCBI Taxonomy" id="53633"/>
    <lineage>
        <taxon>Bacteria</taxon>
        <taxon>Bacillati</taxon>
        <taxon>Bacillota</taxon>
        <taxon>Clostridia</taxon>
        <taxon>Eubacteriales</taxon>
        <taxon>Clostridiales Family XVII. Incertae Sedis</taxon>
        <taxon>Sulfobacillus</taxon>
    </lineage>
</organism>
<keyword evidence="5 7" id="KW-0472">Membrane</keyword>
<evidence type="ECO:0000256" key="3">
    <source>
        <dbReference type="ARBA" id="ARBA00022692"/>
    </source>
</evidence>